<evidence type="ECO:0000259" key="13">
    <source>
        <dbReference type="Pfam" id="PF02223"/>
    </source>
</evidence>
<gene>
    <name evidence="12" type="primary">tmk</name>
</gene>
<dbReference type="EC" id="2.7.4.9" evidence="2 12"/>
<dbReference type="PROSITE" id="PS01331">
    <property type="entry name" value="THYMIDYLATE_KINASE"/>
    <property type="match status" value="1"/>
</dbReference>
<dbReference type="CDD" id="cd01672">
    <property type="entry name" value="TMPK"/>
    <property type="match status" value="1"/>
</dbReference>
<dbReference type="InterPro" id="IPR018095">
    <property type="entry name" value="Thymidylate_kin_CS"/>
</dbReference>
<comment type="catalytic activity">
    <reaction evidence="10 12">
        <text>dTMP + ATP = dTDP + ADP</text>
        <dbReference type="Rhea" id="RHEA:13517"/>
        <dbReference type="ChEBI" id="CHEBI:30616"/>
        <dbReference type="ChEBI" id="CHEBI:58369"/>
        <dbReference type="ChEBI" id="CHEBI:63528"/>
        <dbReference type="ChEBI" id="CHEBI:456216"/>
        <dbReference type="EC" id="2.7.4.9"/>
    </reaction>
</comment>
<dbReference type="FunFam" id="3.40.50.300:FF:000225">
    <property type="entry name" value="Thymidylate kinase"/>
    <property type="match status" value="1"/>
</dbReference>
<dbReference type="GO" id="GO:0006235">
    <property type="term" value="P:dTTP biosynthetic process"/>
    <property type="evidence" value="ECO:0007669"/>
    <property type="project" value="UniProtKB-UniRule"/>
</dbReference>
<dbReference type="PANTHER" id="PTHR10344:SF4">
    <property type="entry name" value="UMP-CMP KINASE 2, MITOCHONDRIAL"/>
    <property type="match status" value="1"/>
</dbReference>
<dbReference type="Gene3D" id="3.40.50.300">
    <property type="entry name" value="P-loop containing nucleotide triphosphate hydrolases"/>
    <property type="match status" value="1"/>
</dbReference>
<evidence type="ECO:0000256" key="11">
    <source>
        <dbReference type="ARBA" id="ARBA00057735"/>
    </source>
</evidence>
<protein>
    <recommendedName>
        <fullName evidence="3 12">Thymidylate kinase</fullName>
        <ecNumber evidence="2 12">2.7.4.9</ecNumber>
    </recommendedName>
    <alternativeName>
        <fullName evidence="9 12">dTMP kinase</fullName>
    </alternativeName>
</protein>
<dbReference type="GO" id="GO:0006233">
    <property type="term" value="P:dTDP biosynthetic process"/>
    <property type="evidence" value="ECO:0007669"/>
    <property type="project" value="InterPro"/>
</dbReference>
<proteinExistence type="inferred from homology"/>
<dbReference type="SUPFAM" id="SSF52540">
    <property type="entry name" value="P-loop containing nucleoside triphosphate hydrolases"/>
    <property type="match status" value="1"/>
</dbReference>
<evidence type="ECO:0000256" key="1">
    <source>
        <dbReference type="ARBA" id="ARBA00009776"/>
    </source>
</evidence>
<organism evidence="14">
    <name type="scientific">Rhizobium leguminosarum bv. trifolii</name>
    <dbReference type="NCBI Taxonomy" id="386"/>
    <lineage>
        <taxon>Bacteria</taxon>
        <taxon>Pseudomonadati</taxon>
        <taxon>Pseudomonadota</taxon>
        <taxon>Alphaproteobacteria</taxon>
        <taxon>Hyphomicrobiales</taxon>
        <taxon>Rhizobiaceae</taxon>
        <taxon>Rhizobium/Agrobacterium group</taxon>
        <taxon>Rhizobium</taxon>
    </lineage>
</organism>
<dbReference type="HAMAP" id="MF_00165">
    <property type="entry name" value="Thymidylate_kinase"/>
    <property type="match status" value="1"/>
</dbReference>
<keyword evidence="7 12" id="KW-0418">Kinase</keyword>
<keyword evidence="6 12" id="KW-0547">Nucleotide-binding</keyword>
<keyword evidence="8 12" id="KW-0067">ATP-binding</keyword>
<evidence type="ECO:0000256" key="3">
    <source>
        <dbReference type="ARBA" id="ARBA00017144"/>
    </source>
</evidence>
<dbReference type="PANTHER" id="PTHR10344">
    <property type="entry name" value="THYMIDYLATE KINASE"/>
    <property type="match status" value="1"/>
</dbReference>
<dbReference type="GO" id="GO:0006227">
    <property type="term" value="P:dUDP biosynthetic process"/>
    <property type="evidence" value="ECO:0007669"/>
    <property type="project" value="TreeGrafter"/>
</dbReference>
<reference evidence="14" key="1">
    <citation type="journal article" date="2015" name="BMC Genomics">
        <title>Transcriptome profiling of a Rhizobium leguminosarum bv. trifolii rosR mutant reveals the role of the transcriptional regulator RosR in motility, synthesis of cell-surface components, and other cellular processes.</title>
        <authorList>
            <person name="Rachwal K."/>
            <person name="Matczynska E."/>
            <person name="Janczarek M."/>
        </authorList>
    </citation>
    <scope>NUCLEOTIDE SEQUENCE</scope>
    <source>
        <strain evidence="14">Rt24.2</strain>
    </source>
</reference>
<dbReference type="InterPro" id="IPR018094">
    <property type="entry name" value="Thymidylate_kinase"/>
</dbReference>
<dbReference type="InterPro" id="IPR027417">
    <property type="entry name" value="P-loop_NTPase"/>
</dbReference>
<evidence type="ECO:0000256" key="7">
    <source>
        <dbReference type="ARBA" id="ARBA00022777"/>
    </source>
</evidence>
<dbReference type="GO" id="GO:0005524">
    <property type="term" value="F:ATP binding"/>
    <property type="evidence" value="ECO:0007669"/>
    <property type="project" value="UniProtKB-UniRule"/>
</dbReference>
<evidence type="ECO:0000256" key="4">
    <source>
        <dbReference type="ARBA" id="ARBA00022679"/>
    </source>
</evidence>
<evidence type="ECO:0000313" key="14">
    <source>
        <dbReference type="EMBL" id="AOO93102.1"/>
    </source>
</evidence>
<feature type="domain" description="Thymidylate kinase-like" evidence="13">
    <location>
        <begin position="21"/>
        <end position="213"/>
    </location>
</feature>
<dbReference type="AlphaFoldDB" id="A0A1C9I2S9"/>
<dbReference type="GO" id="GO:0004798">
    <property type="term" value="F:dTMP kinase activity"/>
    <property type="evidence" value="ECO:0007669"/>
    <property type="project" value="UniProtKB-UniRule"/>
</dbReference>
<dbReference type="InterPro" id="IPR039430">
    <property type="entry name" value="Thymidylate_kin-like_dom"/>
</dbReference>
<sequence>MRRLECGKLSLSSGTGLFVTFEGGEGAGKSTQIRRLAEALKGEGHDVLVTREPGGSPGAEAVRHVLLSGAAEAFGTRMEAILFAAARNDHVEEVIRPALASGKVVLCDRFMDSSRVYQGVTGNLEPDFIETLQRIAINGVMPDCTVILDIPAKVGLERAQKRAAADAPDRFEKERLETHEKRREAFLDIAAREPERCHVVNAMQAEETIGAEILAIVKQLLSPAGRARMPEAAHHE</sequence>
<comment type="function">
    <text evidence="11 12">Phosphorylation of dTMP to form dTDP in both de novo and salvage pathways of dTTP synthesis.</text>
</comment>
<keyword evidence="4 12" id="KW-0808">Transferase</keyword>
<evidence type="ECO:0000256" key="5">
    <source>
        <dbReference type="ARBA" id="ARBA00022727"/>
    </source>
</evidence>
<keyword evidence="5 12" id="KW-0545">Nucleotide biosynthesis</keyword>
<evidence type="ECO:0000256" key="2">
    <source>
        <dbReference type="ARBA" id="ARBA00012980"/>
    </source>
</evidence>
<evidence type="ECO:0000256" key="6">
    <source>
        <dbReference type="ARBA" id="ARBA00022741"/>
    </source>
</evidence>
<evidence type="ECO:0000256" key="8">
    <source>
        <dbReference type="ARBA" id="ARBA00022840"/>
    </source>
</evidence>
<accession>A0A1C9I2S9</accession>
<dbReference type="Pfam" id="PF02223">
    <property type="entry name" value="Thymidylate_kin"/>
    <property type="match status" value="1"/>
</dbReference>
<dbReference type="GO" id="GO:0005829">
    <property type="term" value="C:cytosol"/>
    <property type="evidence" value="ECO:0007669"/>
    <property type="project" value="TreeGrafter"/>
</dbReference>
<evidence type="ECO:0000256" key="9">
    <source>
        <dbReference type="ARBA" id="ARBA00029962"/>
    </source>
</evidence>
<feature type="binding site" evidence="12">
    <location>
        <begin position="23"/>
        <end position="30"/>
    </location>
    <ligand>
        <name>ATP</name>
        <dbReference type="ChEBI" id="CHEBI:30616"/>
    </ligand>
</feature>
<dbReference type="EMBL" id="KX490738">
    <property type="protein sequence ID" value="AOO93102.1"/>
    <property type="molecule type" value="Genomic_DNA"/>
</dbReference>
<reference evidence="14" key="2">
    <citation type="journal article" date="2016" name="Front. Microbiol.">
        <title>The Regulatory Protein RosR Affects Rhizobium leguminosarum bv. trifolii Protein Profiles, Cell Surface Properties, and Symbiosis with Clover.</title>
        <authorList>
            <person name="Rachwal K."/>
            <person name="Boguszewska A."/>
            <person name="Kopcinska J."/>
            <person name="Karas M."/>
            <person name="Tchorzewski M."/>
            <person name="Janczarek M."/>
        </authorList>
    </citation>
    <scope>NUCLEOTIDE SEQUENCE</scope>
    <source>
        <strain evidence="14">Rt24.2</strain>
    </source>
</reference>
<evidence type="ECO:0000256" key="12">
    <source>
        <dbReference type="HAMAP-Rule" id="MF_00165"/>
    </source>
</evidence>
<evidence type="ECO:0000256" key="10">
    <source>
        <dbReference type="ARBA" id="ARBA00048743"/>
    </source>
</evidence>
<dbReference type="NCBIfam" id="TIGR00041">
    <property type="entry name" value="DTMP_kinase"/>
    <property type="match status" value="1"/>
</dbReference>
<comment type="similarity">
    <text evidence="1 12">Belongs to the thymidylate kinase family.</text>
</comment>
<name>A0A1C9I2S9_RHILT</name>